<dbReference type="Proteomes" id="UP000721844">
    <property type="component" value="Unassembled WGS sequence"/>
</dbReference>
<evidence type="ECO:0000259" key="3">
    <source>
        <dbReference type="Pfam" id="PF20434"/>
    </source>
</evidence>
<feature type="domain" description="BD-FAE-like" evidence="3">
    <location>
        <begin position="67"/>
        <end position="258"/>
    </location>
</feature>
<evidence type="ECO:0000256" key="2">
    <source>
        <dbReference type="SAM" id="SignalP"/>
    </source>
</evidence>
<protein>
    <submittedName>
        <fullName evidence="4">Alpha/beta hydrolase</fullName>
    </submittedName>
</protein>
<feature type="chain" id="PRO_5038029397" evidence="2">
    <location>
        <begin position="27"/>
        <end position="306"/>
    </location>
</feature>
<dbReference type="EMBL" id="JAESVA010000001">
    <property type="protein sequence ID" value="MCB8879337.1"/>
    <property type="molecule type" value="Genomic_DNA"/>
</dbReference>
<keyword evidence="5" id="KW-1185">Reference proteome</keyword>
<dbReference type="PANTHER" id="PTHR48081">
    <property type="entry name" value="AB HYDROLASE SUPERFAMILY PROTEIN C4A8.06C"/>
    <property type="match status" value="1"/>
</dbReference>
<accession>A0A963YY11</accession>
<dbReference type="InterPro" id="IPR050300">
    <property type="entry name" value="GDXG_lipolytic_enzyme"/>
</dbReference>
<organism evidence="4 5">
    <name type="scientific">Acidisoma cellulosilyticum</name>
    <dbReference type="NCBI Taxonomy" id="2802395"/>
    <lineage>
        <taxon>Bacteria</taxon>
        <taxon>Pseudomonadati</taxon>
        <taxon>Pseudomonadota</taxon>
        <taxon>Alphaproteobacteria</taxon>
        <taxon>Acetobacterales</taxon>
        <taxon>Acidocellaceae</taxon>
        <taxon>Acidisoma</taxon>
    </lineage>
</organism>
<dbReference type="PANTHER" id="PTHR48081:SF6">
    <property type="entry name" value="PEPTIDASE S9 PROLYL OLIGOPEPTIDASE CATALYTIC DOMAIN-CONTAINING PROTEIN"/>
    <property type="match status" value="1"/>
</dbReference>
<dbReference type="PROSITE" id="PS51318">
    <property type="entry name" value="TAT"/>
    <property type="match status" value="1"/>
</dbReference>
<dbReference type="InterPro" id="IPR049492">
    <property type="entry name" value="BD-FAE-like_dom"/>
</dbReference>
<dbReference type="InterPro" id="IPR029058">
    <property type="entry name" value="AB_hydrolase_fold"/>
</dbReference>
<keyword evidence="1 4" id="KW-0378">Hydrolase</keyword>
<dbReference type="AlphaFoldDB" id="A0A963YY11"/>
<keyword evidence="2" id="KW-0732">Signal</keyword>
<feature type="signal peptide" evidence="2">
    <location>
        <begin position="1"/>
        <end position="26"/>
    </location>
</feature>
<reference evidence="4 5" key="1">
    <citation type="journal article" date="2021" name="Microorganisms">
        <title>Acidisoma silvae sp. nov. and Acidisomacellulosilytica sp. nov., Two Acidophilic Bacteria Isolated from Decaying Wood, Hydrolyzing Cellulose and Producing Poly-3-hydroxybutyrate.</title>
        <authorList>
            <person name="Mieszkin S."/>
            <person name="Pouder E."/>
            <person name="Uroz S."/>
            <person name="Simon-Colin C."/>
            <person name="Alain K."/>
        </authorList>
    </citation>
    <scope>NUCLEOTIDE SEQUENCE [LARGE SCALE GENOMIC DNA]</scope>
    <source>
        <strain evidence="4 5">HW T5.17</strain>
    </source>
</reference>
<evidence type="ECO:0000313" key="5">
    <source>
        <dbReference type="Proteomes" id="UP000721844"/>
    </source>
</evidence>
<dbReference type="Gene3D" id="3.40.50.1820">
    <property type="entry name" value="alpha/beta hydrolase"/>
    <property type="match status" value="1"/>
</dbReference>
<evidence type="ECO:0000256" key="1">
    <source>
        <dbReference type="ARBA" id="ARBA00022801"/>
    </source>
</evidence>
<dbReference type="Pfam" id="PF20434">
    <property type="entry name" value="BD-FAE"/>
    <property type="match status" value="1"/>
</dbReference>
<sequence>MTAHLTRRAALAALATGLVLPSAARAEARDIIPLWPDGPPGGGGPAGPERISTRGAISHIAIPHLRVYRPENPTGAAVLVAAGGGYRHIEMGMEAAPAAHWLAARGITAFALLYRLPDEGWSAGPYAPLQDAQRAMRLVRAQAGLQDGRIGVLGFSSGGHLMGMTATRFDKASYAPVDAVDRLSARPDNAALIYPVITLEPPYDNTSTRRVLIGQTPSAAESADWSVQTAVRKNGPPVFLVQADDDPISNPANTRIMAQACAKADVPVEWHRLAQGGHGFGMGQPGSDTALWPGWYQEWLQRQGML</sequence>
<evidence type="ECO:0000313" key="4">
    <source>
        <dbReference type="EMBL" id="MCB8879337.1"/>
    </source>
</evidence>
<name>A0A963YY11_9PROT</name>
<dbReference type="SUPFAM" id="SSF53474">
    <property type="entry name" value="alpha/beta-Hydrolases"/>
    <property type="match status" value="1"/>
</dbReference>
<dbReference type="InterPro" id="IPR006311">
    <property type="entry name" value="TAT_signal"/>
</dbReference>
<gene>
    <name evidence="4" type="ORF">ACELLULO517_03760</name>
</gene>
<dbReference type="GO" id="GO:0016787">
    <property type="term" value="F:hydrolase activity"/>
    <property type="evidence" value="ECO:0007669"/>
    <property type="project" value="UniProtKB-KW"/>
</dbReference>
<proteinExistence type="predicted"/>
<dbReference type="RefSeq" id="WP_227305929.1">
    <property type="nucleotide sequence ID" value="NZ_JAESVA010000001.1"/>
</dbReference>
<comment type="caution">
    <text evidence="4">The sequence shown here is derived from an EMBL/GenBank/DDBJ whole genome shotgun (WGS) entry which is preliminary data.</text>
</comment>